<dbReference type="InterPro" id="IPR045191">
    <property type="entry name" value="MBR1/2-like"/>
</dbReference>
<evidence type="ECO:0000256" key="8">
    <source>
        <dbReference type="PROSITE-ProRule" id="PRU00175"/>
    </source>
</evidence>
<feature type="compositionally biased region" description="Polar residues" evidence="9">
    <location>
        <begin position="62"/>
        <end position="86"/>
    </location>
</feature>
<evidence type="ECO:0000256" key="9">
    <source>
        <dbReference type="SAM" id="MobiDB-lite"/>
    </source>
</evidence>
<dbReference type="PANTHER" id="PTHR22937">
    <property type="entry name" value="E3 UBIQUITIN-PROTEIN LIGASE RNF165"/>
    <property type="match status" value="1"/>
</dbReference>
<dbReference type="PROSITE" id="PS50089">
    <property type="entry name" value="ZF_RING_2"/>
    <property type="match status" value="1"/>
</dbReference>
<evidence type="ECO:0000256" key="6">
    <source>
        <dbReference type="ARBA" id="ARBA00022786"/>
    </source>
</evidence>
<gene>
    <name evidence="11" type="ORF">A4U43_C05F24390</name>
</gene>
<dbReference type="GO" id="GO:0008270">
    <property type="term" value="F:zinc ion binding"/>
    <property type="evidence" value="ECO:0007669"/>
    <property type="project" value="UniProtKB-KW"/>
</dbReference>
<feature type="compositionally biased region" description="Low complexity" evidence="9">
    <location>
        <begin position="343"/>
        <end position="358"/>
    </location>
</feature>
<keyword evidence="7" id="KW-0862">Zinc</keyword>
<dbReference type="Gramene" id="ONK69573">
    <property type="protein sequence ID" value="ONK69573"/>
    <property type="gene ID" value="A4U43_C05F24390"/>
</dbReference>
<dbReference type="Gene3D" id="3.30.40.10">
    <property type="entry name" value="Zinc/RING finger domain, C3HC4 (zinc finger)"/>
    <property type="match status" value="1"/>
</dbReference>
<accession>A0A5P1EVK2</accession>
<protein>
    <recommendedName>
        <fullName evidence="2">RING-type E3 ubiquitin transferase</fullName>
        <ecNumber evidence="2">2.3.2.27</ecNumber>
    </recommendedName>
</protein>
<evidence type="ECO:0000256" key="4">
    <source>
        <dbReference type="ARBA" id="ARBA00022723"/>
    </source>
</evidence>
<sequence>MDDSHKRSAGGFGFSKRGSSLSFREPIHENKNIQYCSRLGCSTRLNSMKAPELSTPEKPKYQRTSFRSMSNKSIAGSSSKPFSGSTEFRKPLKSRPNHASPRDTIETSSSRHRVTEEIESNGETEGSEFNQSITGIQTVLPESEDIKSQTAQGSSSSRLQKQINTENPSSSSPIRHPIANKNKGQVIRPSSQYLGSGPPRYGLKNLGCSSISDVLPSRCSSSDSGQSRRVSSVRKRPSDGESASSRGKSSSESSSSGLSATNRSLMPQQNSRRARNRGLSRDGPVSVRTRRASGGQQRENVISVSEPPVYPQLPHTQITINEVVPESSSRSFPVEPHPIFRSSFGGRPSSSWQSSRSRLVNPRPEDTSIHATLGDRDGYRGFNMDGIAEVLLALERIEQDDELTYEQLMVLETNLFLGGFSFHDQHRDMRLDIDNMSYEDLLALEEKMGTVSTALSEEALAKCLKRSSYVPACQVPGVSTHGEDDVKCSICQEDYVIGDEVGKLACDHRYHVECISQWLRQKNWCPICKSSATSSHAPEESKEKD</sequence>
<evidence type="ECO:0000256" key="3">
    <source>
        <dbReference type="ARBA" id="ARBA00022679"/>
    </source>
</evidence>
<evidence type="ECO:0000313" key="11">
    <source>
        <dbReference type="EMBL" id="ONK69573.1"/>
    </source>
</evidence>
<name>A0A5P1EVK2_ASPOF</name>
<keyword evidence="4" id="KW-0479">Metal-binding</keyword>
<reference evidence="12" key="1">
    <citation type="journal article" date="2017" name="Nat. Commun.">
        <title>The asparagus genome sheds light on the origin and evolution of a young Y chromosome.</title>
        <authorList>
            <person name="Harkess A."/>
            <person name="Zhou J."/>
            <person name="Xu C."/>
            <person name="Bowers J.E."/>
            <person name="Van der Hulst R."/>
            <person name="Ayyampalayam S."/>
            <person name="Mercati F."/>
            <person name="Riccardi P."/>
            <person name="McKain M.R."/>
            <person name="Kakrana A."/>
            <person name="Tang H."/>
            <person name="Ray J."/>
            <person name="Groenendijk J."/>
            <person name="Arikit S."/>
            <person name="Mathioni S.M."/>
            <person name="Nakano M."/>
            <person name="Shan H."/>
            <person name="Telgmann-Rauber A."/>
            <person name="Kanno A."/>
            <person name="Yue Z."/>
            <person name="Chen H."/>
            <person name="Li W."/>
            <person name="Chen Y."/>
            <person name="Xu X."/>
            <person name="Zhang Y."/>
            <person name="Luo S."/>
            <person name="Chen H."/>
            <person name="Gao J."/>
            <person name="Mao Z."/>
            <person name="Pires J.C."/>
            <person name="Luo M."/>
            <person name="Kudrna D."/>
            <person name="Wing R.A."/>
            <person name="Meyers B.C."/>
            <person name="Yi K."/>
            <person name="Kong H."/>
            <person name="Lavrijsen P."/>
            <person name="Sunseri F."/>
            <person name="Falavigna A."/>
            <person name="Ye Y."/>
            <person name="Leebens-Mack J.H."/>
            <person name="Chen G."/>
        </authorList>
    </citation>
    <scope>NUCLEOTIDE SEQUENCE [LARGE SCALE GENOMIC DNA]</scope>
    <source>
        <strain evidence="12">cv. DH0086</strain>
    </source>
</reference>
<comment type="catalytic activity">
    <reaction evidence="1">
        <text>S-ubiquitinyl-[E2 ubiquitin-conjugating enzyme]-L-cysteine + [acceptor protein]-L-lysine = [E2 ubiquitin-conjugating enzyme]-L-cysteine + N(6)-ubiquitinyl-[acceptor protein]-L-lysine.</text>
        <dbReference type="EC" id="2.3.2.27"/>
    </reaction>
</comment>
<evidence type="ECO:0000259" key="10">
    <source>
        <dbReference type="PROSITE" id="PS50089"/>
    </source>
</evidence>
<dbReference type="SMART" id="SM00184">
    <property type="entry name" value="RING"/>
    <property type="match status" value="1"/>
</dbReference>
<evidence type="ECO:0000313" key="12">
    <source>
        <dbReference type="Proteomes" id="UP000243459"/>
    </source>
</evidence>
<dbReference type="GO" id="GO:0061630">
    <property type="term" value="F:ubiquitin protein ligase activity"/>
    <property type="evidence" value="ECO:0007669"/>
    <property type="project" value="UniProtKB-EC"/>
</dbReference>
<keyword evidence="3" id="KW-0808">Transferase</keyword>
<organism evidence="11 12">
    <name type="scientific">Asparagus officinalis</name>
    <name type="common">Garden asparagus</name>
    <dbReference type="NCBI Taxonomy" id="4686"/>
    <lineage>
        <taxon>Eukaryota</taxon>
        <taxon>Viridiplantae</taxon>
        <taxon>Streptophyta</taxon>
        <taxon>Embryophyta</taxon>
        <taxon>Tracheophyta</taxon>
        <taxon>Spermatophyta</taxon>
        <taxon>Magnoliopsida</taxon>
        <taxon>Liliopsida</taxon>
        <taxon>Asparagales</taxon>
        <taxon>Asparagaceae</taxon>
        <taxon>Asparagoideae</taxon>
        <taxon>Asparagus</taxon>
    </lineage>
</organism>
<dbReference type="PANTHER" id="PTHR22937:SF136">
    <property type="entry name" value="RING-TYPE E3 UBIQUITIN TRANSFERASE"/>
    <property type="match status" value="1"/>
</dbReference>
<dbReference type="SUPFAM" id="SSF57850">
    <property type="entry name" value="RING/U-box"/>
    <property type="match status" value="1"/>
</dbReference>
<feature type="compositionally biased region" description="Polar residues" evidence="9">
    <location>
        <begin position="260"/>
        <end position="271"/>
    </location>
</feature>
<dbReference type="AlphaFoldDB" id="A0A5P1EVK2"/>
<evidence type="ECO:0000256" key="1">
    <source>
        <dbReference type="ARBA" id="ARBA00000900"/>
    </source>
</evidence>
<feature type="region of interest" description="Disordered" evidence="9">
    <location>
        <begin position="1"/>
        <end position="27"/>
    </location>
</feature>
<dbReference type="OMA" id="CITQWFR"/>
<dbReference type="OrthoDB" id="8062037at2759"/>
<evidence type="ECO:0000256" key="7">
    <source>
        <dbReference type="ARBA" id="ARBA00022833"/>
    </source>
</evidence>
<keyword evidence="12" id="KW-1185">Reference proteome</keyword>
<feature type="compositionally biased region" description="Polar residues" evidence="9">
    <location>
        <begin position="148"/>
        <end position="173"/>
    </location>
</feature>
<feature type="region of interest" description="Disordered" evidence="9">
    <location>
        <begin position="343"/>
        <end position="372"/>
    </location>
</feature>
<dbReference type="Pfam" id="PF13639">
    <property type="entry name" value="zf-RING_2"/>
    <property type="match status" value="1"/>
</dbReference>
<feature type="compositionally biased region" description="Low complexity" evidence="9">
    <location>
        <begin position="217"/>
        <end position="230"/>
    </location>
</feature>
<feature type="region of interest" description="Disordered" evidence="9">
    <location>
        <begin position="47"/>
        <end position="302"/>
    </location>
</feature>
<dbReference type="EMBL" id="CM007385">
    <property type="protein sequence ID" value="ONK69573.1"/>
    <property type="molecule type" value="Genomic_DNA"/>
</dbReference>
<keyword evidence="5 8" id="KW-0863">Zinc-finger</keyword>
<evidence type="ECO:0000256" key="2">
    <source>
        <dbReference type="ARBA" id="ARBA00012483"/>
    </source>
</evidence>
<feature type="compositionally biased region" description="Low complexity" evidence="9">
    <location>
        <begin position="240"/>
        <end position="259"/>
    </location>
</feature>
<feature type="domain" description="RING-type" evidence="10">
    <location>
        <begin position="488"/>
        <end position="529"/>
    </location>
</feature>
<feature type="compositionally biased region" description="Polar residues" evidence="9">
    <location>
        <begin position="127"/>
        <end position="137"/>
    </location>
</feature>
<dbReference type="EC" id="2.3.2.27" evidence="2"/>
<dbReference type="Proteomes" id="UP000243459">
    <property type="component" value="Chromosome 5"/>
</dbReference>
<dbReference type="InterPro" id="IPR001841">
    <property type="entry name" value="Znf_RING"/>
</dbReference>
<feature type="compositionally biased region" description="Acidic residues" evidence="9">
    <location>
        <begin position="117"/>
        <end position="126"/>
    </location>
</feature>
<evidence type="ECO:0000256" key="5">
    <source>
        <dbReference type="ARBA" id="ARBA00022771"/>
    </source>
</evidence>
<proteinExistence type="predicted"/>
<feature type="compositionally biased region" description="Basic and acidic residues" evidence="9">
    <location>
        <begin position="363"/>
        <end position="372"/>
    </location>
</feature>
<dbReference type="FunFam" id="3.30.40.10:FF:000504">
    <property type="entry name" value="E3 ubiquitin-protein ligase arkadia"/>
    <property type="match status" value="1"/>
</dbReference>
<keyword evidence="6" id="KW-0833">Ubl conjugation pathway</keyword>
<dbReference type="InterPro" id="IPR013083">
    <property type="entry name" value="Znf_RING/FYVE/PHD"/>
</dbReference>